<evidence type="ECO:0008006" key="4">
    <source>
        <dbReference type="Google" id="ProtNLM"/>
    </source>
</evidence>
<feature type="region of interest" description="Disordered" evidence="1">
    <location>
        <begin position="487"/>
        <end position="507"/>
    </location>
</feature>
<evidence type="ECO:0000313" key="2">
    <source>
        <dbReference type="EMBL" id="SMP42762.1"/>
    </source>
</evidence>
<dbReference type="InterPro" id="IPR052732">
    <property type="entry name" value="Cell-binding_unc_protein"/>
</dbReference>
<dbReference type="RefSeq" id="WP_283431011.1">
    <property type="nucleotide sequence ID" value="NZ_FXUG01000001.1"/>
</dbReference>
<reference evidence="2 3" key="1">
    <citation type="submission" date="2017-05" db="EMBL/GenBank/DDBJ databases">
        <authorList>
            <person name="Varghese N."/>
            <person name="Submissions S."/>
        </authorList>
    </citation>
    <scope>NUCLEOTIDE SEQUENCE [LARGE SCALE GENOMIC DNA]</scope>
    <source>
        <strain evidence="2 3">DSM 25457</strain>
    </source>
</reference>
<organism evidence="2 3">
    <name type="scientific">Neorhodopirellula lusitana</name>
    <dbReference type="NCBI Taxonomy" id="445327"/>
    <lineage>
        <taxon>Bacteria</taxon>
        <taxon>Pseudomonadati</taxon>
        <taxon>Planctomycetota</taxon>
        <taxon>Planctomycetia</taxon>
        <taxon>Pirellulales</taxon>
        <taxon>Pirellulaceae</taxon>
        <taxon>Neorhodopirellula</taxon>
    </lineage>
</organism>
<proteinExistence type="predicted"/>
<dbReference type="Pfam" id="PF13671">
    <property type="entry name" value="AAA_33"/>
    <property type="match status" value="1"/>
</dbReference>
<dbReference type="Gene3D" id="3.40.50.300">
    <property type="entry name" value="P-loop containing nucleotide triphosphate hydrolases"/>
    <property type="match status" value="1"/>
</dbReference>
<gene>
    <name evidence="2" type="ORF">SAMN06265222_101836</name>
</gene>
<dbReference type="PANTHER" id="PTHR43883">
    <property type="entry name" value="SLR0207 PROTEIN"/>
    <property type="match status" value="1"/>
</dbReference>
<keyword evidence="3" id="KW-1185">Reference proteome</keyword>
<evidence type="ECO:0000313" key="3">
    <source>
        <dbReference type="Proteomes" id="UP001158067"/>
    </source>
</evidence>
<dbReference type="InterPro" id="IPR027417">
    <property type="entry name" value="P-loop_NTPase"/>
</dbReference>
<evidence type="ECO:0000256" key="1">
    <source>
        <dbReference type="SAM" id="MobiDB-lite"/>
    </source>
</evidence>
<dbReference type="EMBL" id="FXUG01000001">
    <property type="protein sequence ID" value="SMP42762.1"/>
    <property type="molecule type" value="Genomic_DNA"/>
</dbReference>
<comment type="caution">
    <text evidence="2">The sequence shown here is derived from an EMBL/GenBank/DDBJ whole genome shotgun (WGS) entry which is preliminary data.</text>
</comment>
<accession>A0ABY1PSL3</accession>
<dbReference type="InterPro" id="IPR011009">
    <property type="entry name" value="Kinase-like_dom_sf"/>
</dbReference>
<name>A0ABY1PSL3_9BACT</name>
<dbReference type="Proteomes" id="UP001158067">
    <property type="component" value="Unassembled WGS sequence"/>
</dbReference>
<dbReference type="SUPFAM" id="SSF52540">
    <property type="entry name" value="P-loop containing nucleoside triphosphate hydrolases"/>
    <property type="match status" value="1"/>
</dbReference>
<sequence>MIMKADDCVSIKDLIDALQLPNAYPHPVEAPIVVHETHISVVFLAGDFAYKIKKPIQTDFLNYSTLDRRKHFCEEEVRLDGRYADDLYLGVVSVTRDKGLITIQGAGETIEYAVKMRRFPAHALLSERVATGKLTSSEVLLLAKIIADFHHDAVVCKDEIASQWPDFLAKNTEQLLATLRETTEPQTAATLEVLGNWADDFFSQNWQTLTERINSGYIRECHGDLHLANVVYWQGQLVPFDGIEFNDHLRCIDVLSDTAFLAMDLAARGHLDLSRSFLNAYLEQTGDYQSLNLLRLFQCYRSLVRAMAASMRSDAEDAHQHIDLAYRFTLRESPRLWITHGVSGSGKTTLSEAVVQRHDAIRLRSDIERKRLYGLSPTQRPTSELSTSMYGSAANERTYQRLIDLAGGILRAGYSVIVDATFLKKSDRDRFHDLAIQEGVSVAILNCVVDAQTLRQRVTDRAAHGDDASDADLTVLEYQLTHREPLSDAERQHVTEIPNPTQIAEHL</sequence>
<dbReference type="PANTHER" id="PTHR43883:SF1">
    <property type="entry name" value="GLUCONOKINASE"/>
    <property type="match status" value="1"/>
</dbReference>
<protein>
    <recommendedName>
        <fullName evidence="4">Zeta toxin</fullName>
    </recommendedName>
</protein>
<dbReference type="SUPFAM" id="SSF56112">
    <property type="entry name" value="Protein kinase-like (PK-like)"/>
    <property type="match status" value="1"/>
</dbReference>
<feature type="compositionally biased region" description="Polar residues" evidence="1">
    <location>
        <begin position="498"/>
        <end position="507"/>
    </location>
</feature>